<evidence type="ECO:0000256" key="2">
    <source>
        <dbReference type="ARBA" id="ARBA00023015"/>
    </source>
</evidence>
<comment type="subcellular location">
    <subcellularLocation>
        <location evidence="1">Nucleus</location>
    </subcellularLocation>
</comment>
<dbReference type="GO" id="GO:0005634">
    <property type="term" value="C:nucleus"/>
    <property type="evidence" value="ECO:0007669"/>
    <property type="project" value="UniProtKB-SubCell"/>
</dbReference>
<evidence type="ECO:0000256" key="3">
    <source>
        <dbReference type="ARBA" id="ARBA00023125"/>
    </source>
</evidence>
<dbReference type="GO" id="GO:0046983">
    <property type="term" value="F:protein dimerization activity"/>
    <property type="evidence" value="ECO:0007669"/>
    <property type="project" value="UniProtKB-ARBA"/>
</dbReference>
<comment type="caution">
    <text evidence="9">The sequence shown here is derived from an EMBL/GenBank/DDBJ whole genome shotgun (WGS) entry which is preliminary data.</text>
</comment>
<name>A0ABC8SPE0_9AQUA</name>
<dbReference type="SMART" id="SM00338">
    <property type="entry name" value="BRLZ"/>
    <property type="match status" value="1"/>
</dbReference>
<dbReference type="InterPro" id="IPR046347">
    <property type="entry name" value="bZIP_sf"/>
</dbReference>
<dbReference type="PANTHER" id="PTHR22952">
    <property type="entry name" value="CAMP-RESPONSE ELEMENT BINDING PROTEIN-RELATED"/>
    <property type="match status" value="1"/>
</dbReference>
<dbReference type="PROSITE" id="PS00036">
    <property type="entry name" value="BZIP_BASIC"/>
    <property type="match status" value="1"/>
</dbReference>
<feature type="coiled-coil region" evidence="6">
    <location>
        <begin position="375"/>
        <end position="413"/>
    </location>
</feature>
<dbReference type="FunFam" id="1.20.5.170:FF:000020">
    <property type="entry name" value="BZIP transcription factor"/>
    <property type="match status" value="1"/>
</dbReference>
<keyword evidence="3" id="KW-0238">DNA-binding</keyword>
<keyword evidence="10" id="KW-1185">Reference proteome</keyword>
<proteinExistence type="predicted"/>
<dbReference type="Gene3D" id="1.20.5.170">
    <property type="match status" value="1"/>
</dbReference>
<evidence type="ECO:0000313" key="9">
    <source>
        <dbReference type="EMBL" id="CAK9159029.1"/>
    </source>
</evidence>
<dbReference type="PROSITE" id="PS50217">
    <property type="entry name" value="BZIP"/>
    <property type="match status" value="1"/>
</dbReference>
<dbReference type="EMBL" id="CAUOFW020003282">
    <property type="protein sequence ID" value="CAK9159029.1"/>
    <property type="molecule type" value="Genomic_DNA"/>
</dbReference>
<keyword evidence="2" id="KW-0805">Transcription regulation</keyword>
<dbReference type="PANTHER" id="PTHR22952:SF463">
    <property type="entry name" value="ABSCISIC ACID-INSENSITIVE 5-LIKE PROTEIN 7"/>
    <property type="match status" value="1"/>
</dbReference>
<evidence type="ECO:0000256" key="1">
    <source>
        <dbReference type="ARBA" id="ARBA00004123"/>
    </source>
</evidence>
<dbReference type="SUPFAM" id="SSF57959">
    <property type="entry name" value="Leucine zipper domain"/>
    <property type="match status" value="1"/>
</dbReference>
<gene>
    <name evidence="9" type="ORF">ILEXP_LOCUS27707</name>
    <name evidence="8" type="ORF">ILEXP_LOCUS8495</name>
</gene>
<organism evidence="9 10">
    <name type="scientific">Ilex paraguariensis</name>
    <name type="common">yerba mate</name>
    <dbReference type="NCBI Taxonomy" id="185542"/>
    <lineage>
        <taxon>Eukaryota</taxon>
        <taxon>Viridiplantae</taxon>
        <taxon>Streptophyta</taxon>
        <taxon>Embryophyta</taxon>
        <taxon>Tracheophyta</taxon>
        <taxon>Spermatophyta</taxon>
        <taxon>Magnoliopsida</taxon>
        <taxon>eudicotyledons</taxon>
        <taxon>Gunneridae</taxon>
        <taxon>Pentapetalae</taxon>
        <taxon>asterids</taxon>
        <taxon>campanulids</taxon>
        <taxon>Aquifoliales</taxon>
        <taxon>Aquifoliaceae</taxon>
        <taxon>Ilex</taxon>
    </lineage>
</organism>
<evidence type="ECO:0000256" key="6">
    <source>
        <dbReference type="SAM" id="Coils"/>
    </source>
</evidence>
<keyword evidence="4" id="KW-0804">Transcription</keyword>
<evidence type="ECO:0000313" key="8">
    <source>
        <dbReference type="EMBL" id="CAK9140981.1"/>
    </source>
</evidence>
<evidence type="ECO:0000256" key="5">
    <source>
        <dbReference type="ARBA" id="ARBA00023242"/>
    </source>
</evidence>
<dbReference type="InterPro" id="IPR004827">
    <property type="entry name" value="bZIP"/>
</dbReference>
<keyword evidence="5" id="KW-0539">Nucleus</keyword>
<accession>A0ABC8SPE0</accession>
<evidence type="ECO:0000259" key="7">
    <source>
        <dbReference type="PROSITE" id="PS50217"/>
    </source>
</evidence>
<evidence type="ECO:0000256" key="4">
    <source>
        <dbReference type="ARBA" id="ARBA00023163"/>
    </source>
</evidence>
<dbReference type="InterPro" id="IPR043452">
    <property type="entry name" value="BZIP46-like"/>
</dbReference>
<reference evidence="9 10" key="1">
    <citation type="submission" date="2024-02" db="EMBL/GenBank/DDBJ databases">
        <authorList>
            <person name="Vignale AGUSTIN F."/>
            <person name="Sosa J E."/>
            <person name="Modenutti C."/>
        </authorList>
    </citation>
    <scope>NUCLEOTIDE SEQUENCE [LARGE SCALE GENOMIC DNA]</scope>
</reference>
<dbReference type="Proteomes" id="UP001642360">
    <property type="component" value="Unassembled WGS sequence"/>
</dbReference>
<dbReference type="CDD" id="cd14707">
    <property type="entry name" value="bZIP_plant_BZIP46"/>
    <property type="match status" value="1"/>
</dbReference>
<dbReference type="EMBL" id="CAUOFW020001087">
    <property type="protein sequence ID" value="CAK9140981.1"/>
    <property type="molecule type" value="Genomic_DNA"/>
</dbReference>
<dbReference type="Pfam" id="PF00170">
    <property type="entry name" value="bZIP_1"/>
    <property type="match status" value="1"/>
</dbReference>
<protein>
    <recommendedName>
        <fullName evidence="7">BZIP domain-containing protein</fullName>
    </recommendedName>
</protein>
<feature type="domain" description="BZIP" evidence="7">
    <location>
        <begin position="354"/>
        <end position="406"/>
    </location>
</feature>
<evidence type="ECO:0000313" key="10">
    <source>
        <dbReference type="Proteomes" id="UP001642360"/>
    </source>
</evidence>
<dbReference type="GO" id="GO:0003677">
    <property type="term" value="F:DNA binding"/>
    <property type="evidence" value="ECO:0007669"/>
    <property type="project" value="UniProtKB-KW"/>
</dbReference>
<keyword evidence="6" id="KW-0175">Coiled coil</keyword>
<sequence>MMGSYMNFKNFGDTPQAEGSGGKPAGNFSLARQSSIYSLTFDELQNTLGGHGKDFGSMNMEDLLKNIWTAEETQVMASSTVGGEGGIPGGNLQRQGSLTLPRTLSQKTVDEVWRDLLYESGSVKDGSGSGIPHLTQREPTLGEITLEEFLLRAGVVKEDIQPIARPNNAGFYGEMSGLNNNNNTGFFLGFQEPVRNHGVLANQIGENNNVVQNPSPNIGLNVGGVRTSQQQLQSQPNQHPQPLFPKQQTVAFASPMHLNNQLPSPGTRSPIVARADPSMNTALVQGGVIQSGAMGMSGMVTGVKTIAGGSPANQLSPEVIAKRNLVASSLLPSPYAFSEGLRGRKSSNNFEKVVERRRRRMIKNRESAARSRARKQAYTVELEEEIAKLKEINQELQKKQEEYAEKRKNQIKEKMIIPWGGKQRGLRRTFTGPW</sequence>
<dbReference type="AlphaFoldDB" id="A0ABC8SPE0"/>